<evidence type="ECO:0000313" key="2">
    <source>
        <dbReference type="EMBL" id="EHR61438.1"/>
    </source>
</evidence>
<keyword evidence="1" id="KW-0472">Membrane</keyword>
<protein>
    <submittedName>
        <fullName evidence="2">Small integral membrane protein (DUF2273)</fullName>
    </submittedName>
</protein>
<keyword evidence="3" id="KW-1185">Reference proteome</keyword>
<dbReference type="RefSeq" id="WP_005456620.1">
    <property type="nucleotide sequence ID" value="NZ_CM001440.1"/>
</dbReference>
<reference evidence="2 3" key="1">
    <citation type="submission" date="2011-11" db="EMBL/GenBank/DDBJ databases">
        <title>The Noncontiguous Finished sequence of Saccharomonospora cyanea NA-134.</title>
        <authorList>
            <consortium name="US DOE Joint Genome Institute"/>
            <person name="Lucas S."/>
            <person name="Han J."/>
            <person name="Lapidus A."/>
            <person name="Cheng J.-F."/>
            <person name="Goodwin L."/>
            <person name="Pitluck S."/>
            <person name="Peters L."/>
            <person name="Ovchinnikova G."/>
            <person name="Lu M."/>
            <person name="Detter J.C."/>
            <person name="Han C."/>
            <person name="Tapia R."/>
            <person name="Land M."/>
            <person name="Hauser L."/>
            <person name="Kyrpides N."/>
            <person name="Ivanova N."/>
            <person name="Pagani I."/>
            <person name="Brambilla E.-M."/>
            <person name="Klenk H.-P."/>
            <person name="Woyke T."/>
        </authorList>
    </citation>
    <scope>NUCLEOTIDE SEQUENCE [LARGE SCALE GENOMIC DNA]</scope>
    <source>
        <strain evidence="2 3">NA-134</strain>
    </source>
</reference>
<keyword evidence="1" id="KW-0812">Transmembrane</keyword>
<proteinExistence type="predicted"/>
<sequence length="60" mass="6597">MTRAYMGTLVGVAFGLAWAFGGFGQMLIVLFVTLIGYVIGKVLDGDIDVSRFVPERRQSR</sequence>
<dbReference type="Proteomes" id="UP000002791">
    <property type="component" value="Chromosome"/>
</dbReference>
<dbReference type="AlphaFoldDB" id="H5XEH0"/>
<gene>
    <name evidence="2" type="ORF">SaccyDRAFT_2579</name>
</gene>
<accession>H5XEH0</accession>
<name>H5XEH0_9PSEU</name>
<organism evidence="2 3">
    <name type="scientific">Saccharomonospora cyanea NA-134</name>
    <dbReference type="NCBI Taxonomy" id="882082"/>
    <lineage>
        <taxon>Bacteria</taxon>
        <taxon>Bacillati</taxon>
        <taxon>Actinomycetota</taxon>
        <taxon>Actinomycetes</taxon>
        <taxon>Pseudonocardiales</taxon>
        <taxon>Pseudonocardiaceae</taxon>
        <taxon>Saccharomonospora</taxon>
    </lineage>
</organism>
<dbReference type="InterPro" id="IPR018730">
    <property type="entry name" value="DUF2273"/>
</dbReference>
<feature type="transmembrane region" description="Helical" evidence="1">
    <location>
        <begin position="12"/>
        <end position="39"/>
    </location>
</feature>
<dbReference type="EMBL" id="CM001440">
    <property type="protein sequence ID" value="EHR61438.1"/>
    <property type="molecule type" value="Genomic_DNA"/>
</dbReference>
<dbReference type="Pfam" id="PF10031">
    <property type="entry name" value="DUF2273"/>
    <property type="match status" value="1"/>
</dbReference>
<dbReference type="HOGENOM" id="CLU_196127_0_0_11"/>
<evidence type="ECO:0000256" key="1">
    <source>
        <dbReference type="SAM" id="Phobius"/>
    </source>
</evidence>
<dbReference type="STRING" id="882082.SaccyDRAFT_2579"/>
<dbReference type="OrthoDB" id="3557127at2"/>
<keyword evidence="1" id="KW-1133">Transmembrane helix</keyword>
<evidence type="ECO:0000313" key="3">
    <source>
        <dbReference type="Proteomes" id="UP000002791"/>
    </source>
</evidence>